<feature type="domain" description="Glycosyl transferase family 1" evidence="1">
    <location>
        <begin position="170"/>
        <end position="298"/>
    </location>
</feature>
<proteinExistence type="predicted"/>
<dbReference type="PANTHER" id="PTHR12526">
    <property type="entry name" value="GLYCOSYLTRANSFERASE"/>
    <property type="match status" value="1"/>
</dbReference>
<dbReference type="Pfam" id="PF13439">
    <property type="entry name" value="Glyco_transf_4"/>
    <property type="match status" value="1"/>
</dbReference>
<evidence type="ECO:0000313" key="3">
    <source>
        <dbReference type="EMBL" id="GGE48033.1"/>
    </source>
</evidence>
<dbReference type="PANTHER" id="PTHR12526:SF595">
    <property type="entry name" value="BLL5217 PROTEIN"/>
    <property type="match status" value="1"/>
</dbReference>
<sequence length="363" mass="40755">MKIAQIAPLAESCPPRLYGGTERIVSYLTEELVARGHDVTLFASGDSITAARLAPCTTTALRLDPRVRDPIPYHVVMLDEVRRRADEFDVLHFHTDLLHFPLMRDIADRTVTTLHGRLDLPDLQPFYRAFPDMPLVSISRDQRRPMPPVNWAGTVHHGLPRDMLPFTAKPKGDYLAFLGRISPEKRPDRAIEIAAAAGLPLRIAAKVDEADRAYWDNVIEPMLRAHDNVEFVGEINESEKAVFLGNAKALLFPIDWPEPFGLVMIEAMSCGTPVIAFNCGSVPEVIEDGRSGFIVDDLRGAVEAVKRLDDLDRAQVRETFERRFTVERMAQDYLAIYRGLPGVRPQRAQLRLADIDFEVQAVA</sequence>
<dbReference type="SUPFAM" id="SSF53756">
    <property type="entry name" value="UDP-Glycosyltransferase/glycogen phosphorylase"/>
    <property type="match status" value="1"/>
</dbReference>
<name>A0A8J2YK59_9RHOB</name>
<dbReference type="InterPro" id="IPR028098">
    <property type="entry name" value="Glyco_trans_4-like_N"/>
</dbReference>
<evidence type="ECO:0000259" key="2">
    <source>
        <dbReference type="Pfam" id="PF13439"/>
    </source>
</evidence>
<reference evidence="3" key="1">
    <citation type="journal article" date="2014" name="Int. J. Syst. Evol. Microbiol.">
        <title>Complete genome sequence of Corynebacterium casei LMG S-19264T (=DSM 44701T), isolated from a smear-ripened cheese.</title>
        <authorList>
            <consortium name="US DOE Joint Genome Institute (JGI-PGF)"/>
            <person name="Walter F."/>
            <person name="Albersmeier A."/>
            <person name="Kalinowski J."/>
            <person name="Ruckert C."/>
        </authorList>
    </citation>
    <scope>NUCLEOTIDE SEQUENCE</scope>
    <source>
        <strain evidence="3">CCM 7684</strain>
    </source>
</reference>
<dbReference type="GO" id="GO:0016757">
    <property type="term" value="F:glycosyltransferase activity"/>
    <property type="evidence" value="ECO:0007669"/>
    <property type="project" value="InterPro"/>
</dbReference>
<dbReference type="Pfam" id="PF00534">
    <property type="entry name" value="Glycos_transf_1"/>
    <property type="match status" value="1"/>
</dbReference>
<feature type="domain" description="Glycosyltransferase subfamily 4-like N-terminal" evidence="2">
    <location>
        <begin position="18"/>
        <end position="124"/>
    </location>
</feature>
<dbReference type="Gene3D" id="3.40.50.2000">
    <property type="entry name" value="Glycogen Phosphorylase B"/>
    <property type="match status" value="2"/>
</dbReference>
<accession>A0A8J2YK59</accession>
<dbReference type="InterPro" id="IPR001296">
    <property type="entry name" value="Glyco_trans_1"/>
</dbReference>
<dbReference type="RefSeq" id="WP_188410199.1">
    <property type="nucleotide sequence ID" value="NZ_BMCP01000002.1"/>
</dbReference>
<gene>
    <name evidence="3" type="ORF">GCM10007276_26610</name>
</gene>
<keyword evidence="3" id="KW-0808">Transferase</keyword>
<evidence type="ECO:0000313" key="4">
    <source>
        <dbReference type="Proteomes" id="UP000602745"/>
    </source>
</evidence>
<dbReference type="AlphaFoldDB" id="A0A8J2YK59"/>
<organism evidence="3 4">
    <name type="scientific">Agaricicola taiwanensis</name>
    <dbReference type="NCBI Taxonomy" id="591372"/>
    <lineage>
        <taxon>Bacteria</taxon>
        <taxon>Pseudomonadati</taxon>
        <taxon>Pseudomonadota</taxon>
        <taxon>Alphaproteobacteria</taxon>
        <taxon>Rhodobacterales</taxon>
        <taxon>Paracoccaceae</taxon>
        <taxon>Agaricicola</taxon>
    </lineage>
</organism>
<dbReference type="EMBL" id="BMCP01000002">
    <property type="protein sequence ID" value="GGE48033.1"/>
    <property type="molecule type" value="Genomic_DNA"/>
</dbReference>
<protein>
    <submittedName>
        <fullName evidence="3">Glycosyl transferase</fullName>
    </submittedName>
</protein>
<reference evidence="3" key="2">
    <citation type="submission" date="2020-09" db="EMBL/GenBank/DDBJ databases">
        <authorList>
            <person name="Sun Q."/>
            <person name="Sedlacek I."/>
        </authorList>
    </citation>
    <scope>NUCLEOTIDE SEQUENCE</scope>
    <source>
        <strain evidence="3">CCM 7684</strain>
    </source>
</reference>
<dbReference type="CDD" id="cd03802">
    <property type="entry name" value="GT4_AviGT4-like"/>
    <property type="match status" value="1"/>
</dbReference>
<comment type="caution">
    <text evidence="3">The sequence shown here is derived from an EMBL/GenBank/DDBJ whole genome shotgun (WGS) entry which is preliminary data.</text>
</comment>
<keyword evidence="4" id="KW-1185">Reference proteome</keyword>
<dbReference type="Proteomes" id="UP000602745">
    <property type="component" value="Unassembled WGS sequence"/>
</dbReference>
<evidence type="ECO:0000259" key="1">
    <source>
        <dbReference type="Pfam" id="PF00534"/>
    </source>
</evidence>